<evidence type="ECO:0000256" key="4">
    <source>
        <dbReference type="PROSITE-ProRule" id="PRU01161"/>
    </source>
</evidence>
<evidence type="ECO:0000313" key="7">
    <source>
        <dbReference type="Proteomes" id="UP000004079"/>
    </source>
</evidence>
<evidence type="ECO:0000259" key="5">
    <source>
        <dbReference type="PROSITE" id="PS51635"/>
    </source>
</evidence>
<dbReference type="HOGENOM" id="CLU_047251_2_1_10"/>
<feature type="short sequence motif" description="GXSXG" evidence="4">
    <location>
        <begin position="43"/>
        <end position="47"/>
    </location>
</feature>
<dbReference type="InterPro" id="IPR016035">
    <property type="entry name" value="Acyl_Trfase/lysoPLipase"/>
</dbReference>
<keyword evidence="3 4" id="KW-0443">Lipid metabolism</keyword>
<dbReference type="GO" id="GO:0016042">
    <property type="term" value="P:lipid catabolic process"/>
    <property type="evidence" value="ECO:0007669"/>
    <property type="project" value="UniProtKB-UniRule"/>
</dbReference>
<feature type="active site" description="Nucleophile" evidence="4">
    <location>
        <position position="45"/>
    </location>
</feature>
<feature type="short sequence motif" description="DGA/G" evidence="4">
    <location>
        <begin position="159"/>
        <end position="161"/>
    </location>
</feature>
<accession>D1QTR8</accession>
<dbReference type="GO" id="GO:0016787">
    <property type="term" value="F:hydrolase activity"/>
    <property type="evidence" value="ECO:0007669"/>
    <property type="project" value="UniProtKB-UniRule"/>
</dbReference>
<protein>
    <submittedName>
        <fullName evidence="6">Phospholipase, patatin family</fullName>
    </submittedName>
</protein>
<dbReference type="Pfam" id="PF01734">
    <property type="entry name" value="Patatin"/>
    <property type="match status" value="1"/>
</dbReference>
<evidence type="ECO:0000256" key="3">
    <source>
        <dbReference type="ARBA" id="ARBA00023098"/>
    </source>
</evidence>
<evidence type="ECO:0000256" key="2">
    <source>
        <dbReference type="ARBA" id="ARBA00022963"/>
    </source>
</evidence>
<dbReference type="STRING" id="649760.HMPREF0971_02399"/>
<feature type="domain" description="PNPLA" evidence="5">
    <location>
        <begin position="12"/>
        <end position="172"/>
    </location>
</feature>
<dbReference type="PROSITE" id="PS51635">
    <property type="entry name" value="PNPLA"/>
    <property type="match status" value="1"/>
</dbReference>
<comment type="caution">
    <text evidence="6">The sequence shown here is derived from an EMBL/GenBank/DDBJ whole genome shotgun (WGS) entry which is preliminary data.</text>
</comment>
<feature type="short sequence motif" description="GXGXXG" evidence="4">
    <location>
        <begin position="16"/>
        <end position="21"/>
    </location>
</feature>
<keyword evidence="2 4" id="KW-0442">Lipid degradation</keyword>
<dbReference type="AlphaFoldDB" id="D1QTR8"/>
<reference evidence="6 7" key="1">
    <citation type="submission" date="2009-11" db="EMBL/GenBank/DDBJ databases">
        <authorList>
            <person name="Weinstock G."/>
            <person name="Sodergren E."/>
            <person name="Clifton S."/>
            <person name="Fulton L."/>
            <person name="Fulton B."/>
            <person name="Courtney L."/>
            <person name="Fronick C."/>
            <person name="Harrison M."/>
            <person name="Strong C."/>
            <person name="Farmer C."/>
            <person name="Delahaunty K."/>
            <person name="Markovic C."/>
            <person name="Hall O."/>
            <person name="Minx P."/>
            <person name="Tomlinson C."/>
            <person name="Mitreva M."/>
            <person name="Nelson J."/>
            <person name="Hou S."/>
            <person name="Wollam A."/>
            <person name="Pepin K.H."/>
            <person name="Johnson M."/>
            <person name="Bhonagiri V."/>
            <person name="Nash W.E."/>
            <person name="Warren W."/>
            <person name="Chinwalla A."/>
            <person name="Mardis E.R."/>
            <person name="Wilson R.K."/>
        </authorList>
    </citation>
    <scope>NUCLEOTIDE SEQUENCE [LARGE SCALE GENOMIC DNA]</scope>
    <source>
        <strain evidence="6 7">F0302</strain>
    </source>
</reference>
<dbReference type="SUPFAM" id="SSF52151">
    <property type="entry name" value="FabD/lysophospholipase-like"/>
    <property type="match status" value="1"/>
</dbReference>
<evidence type="ECO:0000313" key="6">
    <source>
        <dbReference type="EMBL" id="EFB31248.1"/>
    </source>
</evidence>
<dbReference type="PANTHER" id="PTHR14226">
    <property type="entry name" value="NEUROPATHY TARGET ESTERASE/SWISS CHEESE D.MELANOGASTER"/>
    <property type="match status" value="1"/>
</dbReference>
<dbReference type="Proteomes" id="UP000004079">
    <property type="component" value="Unassembled WGS sequence"/>
</dbReference>
<keyword evidence="1 4" id="KW-0378">Hydrolase</keyword>
<gene>
    <name evidence="6" type="ORF">HMPREF0971_02399</name>
</gene>
<dbReference type="EMBL" id="ACUZ02000039">
    <property type="protein sequence ID" value="EFB31248.1"/>
    <property type="molecule type" value="Genomic_DNA"/>
</dbReference>
<proteinExistence type="predicted"/>
<evidence type="ECO:0000256" key="1">
    <source>
        <dbReference type="ARBA" id="ARBA00022801"/>
    </source>
</evidence>
<organism evidence="6 7">
    <name type="scientific">Segatella oris F0302</name>
    <dbReference type="NCBI Taxonomy" id="649760"/>
    <lineage>
        <taxon>Bacteria</taxon>
        <taxon>Pseudomonadati</taxon>
        <taxon>Bacteroidota</taxon>
        <taxon>Bacteroidia</taxon>
        <taxon>Bacteroidales</taxon>
        <taxon>Prevotellaceae</taxon>
        <taxon>Segatella</taxon>
    </lineage>
</organism>
<feature type="active site" description="Proton acceptor" evidence="4">
    <location>
        <position position="159"/>
    </location>
</feature>
<dbReference type="PANTHER" id="PTHR14226:SF76">
    <property type="entry name" value="NTE FAMILY PROTEIN RSSA"/>
    <property type="match status" value="1"/>
</dbReference>
<dbReference type="InterPro" id="IPR002641">
    <property type="entry name" value="PNPLA_dom"/>
</dbReference>
<sequence>MEFVAMKKKIALVLSGGGARGLAHIGAIETLESHGYEITSIAGCSMGALIGGMYAAGKLPEVKDWVLALDRRKVLSLVDFSLSLTHLVKGDRMMEALKEIVPDVNIEDLPIPYTAVATDWNSGKEVVFDHGSLYDAIRASISIPLFLNPVRREDMLLVDGGLVNSLPLNRVVRHSGDLLFGINVSTHDYQGELLMQQFVERKLLSKSMPAAVMNRIMKHFEGININYVTLLMRTIAIMLEQNTRQQILISRPDLVVQVPMKRYGVFDFDKAAAILQIGKHKTSRALRRFEHMKQPLWRRLLQQYWKRKD</sequence>
<name>D1QTR8_9BACT</name>
<dbReference type="Gene3D" id="3.40.1090.10">
    <property type="entry name" value="Cytosolic phospholipase A2 catalytic domain"/>
    <property type="match status" value="1"/>
</dbReference>
<dbReference type="InterPro" id="IPR050301">
    <property type="entry name" value="NTE"/>
</dbReference>